<sequence>MDGNLWPAYILHSRPYQEDKLFLQLLLPEQGRLTAVIRRRSGKQHRALQPFQLFSVALVGRSNLQTVRQLEEQAPAYVFNGKVLFSGIYINELICRLWPADLASEWLFTHYQAALTALAQAQQQPELLEPCLRQFEFALLAELGVLPDWQYDAMQQPIQPEYYYHYLPEQGFIAATADLSLSKPCTKLAGDCWQGQLLLAIAAADWQQQGVLLAAKQLSRQLLTPLLGEKPLASRALFSQLVKVKPSSASSS</sequence>
<keyword evidence="6 8" id="KW-0234">DNA repair</keyword>
<feature type="domain" description="DNA replication/recombination mediator RecO N-terminal" evidence="9">
    <location>
        <begin position="7"/>
        <end position="71"/>
    </location>
</feature>
<name>A0ABQ3L0L4_9ALTE</name>
<comment type="similarity">
    <text evidence="2 8">Belongs to the RecO family.</text>
</comment>
<dbReference type="Pfam" id="PF02565">
    <property type="entry name" value="RecO_C"/>
    <property type="match status" value="1"/>
</dbReference>
<protein>
    <recommendedName>
        <fullName evidence="3 8">DNA repair protein RecO</fullName>
    </recommendedName>
    <alternativeName>
        <fullName evidence="7 8">Recombination protein O</fullName>
    </alternativeName>
</protein>
<dbReference type="Pfam" id="PF11967">
    <property type="entry name" value="RecO_N"/>
    <property type="match status" value="1"/>
</dbReference>
<dbReference type="InterPro" id="IPR012340">
    <property type="entry name" value="NA-bd_OB-fold"/>
</dbReference>
<keyword evidence="5 8" id="KW-0233">DNA recombination</keyword>
<dbReference type="NCBIfam" id="TIGR00613">
    <property type="entry name" value="reco"/>
    <property type="match status" value="1"/>
</dbReference>
<dbReference type="InterPro" id="IPR042242">
    <property type="entry name" value="RecO_C"/>
</dbReference>
<dbReference type="SUPFAM" id="SSF57863">
    <property type="entry name" value="ArfGap/RecO-like zinc finger"/>
    <property type="match status" value="1"/>
</dbReference>
<dbReference type="EMBL" id="BNAO01000002">
    <property type="protein sequence ID" value="GHG65162.1"/>
    <property type="molecule type" value="Genomic_DNA"/>
</dbReference>
<keyword evidence="4 8" id="KW-0227">DNA damage</keyword>
<reference evidence="11" key="1">
    <citation type="journal article" date="2019" name="Int. J. Syst. Evol. Microbiol.">
        <title>The Global Catalogue of Microorganisms (GCM) 10K type strain sequencing project: providing services to taxonomists for standard genome sequencing and annotation.</title>
        <authorList>
            <consortium name="The Broad Institute Genomics Platform"/>
            <consortium name="The Broad Institute Genome Sequencing Center for Infectious Disease"/>
            <person name="Wu L."/>
            <person name="Ma J."/>
        </authorList>
    </citation>
    <scope>NUCLEOTIDE SEQUENCE [LARGE SCALE GENOMIC DNA]</scope>
    <source>
        <strain evidence="11">CGMCC 1.7003</strain>
    </source>
</reference>
<evidence type="ECO:0000256" key="4">
    <source>
        <dbReference type="ARBA" id="ARBA00022763"/>
    </source>
</evidence>
<organism evidence="10 11">
    <name type="scientific">Alishewanella longhuensis</name>
    <dbReference type="NCBI Taxonomy" id="1091037"/>
    <lineage>
        <taxon>Bacteria</taxon>
        <taxon>Pseudomonadati</taxon>
        <taxon>Pseudomonadota</taxon>
        <taxon>Gammaproteobacteria</taxon>
        <taxon>Alteromonadales</taxon>
        <taxon>Alteromonadaceae</taxon>
        <taxon>Alishewanella</taxon>
    </lineage>
</organism>
<evidence type="ECO:0000259" key="9">
    <source>
        <dbReference type="Pfam" id="PF11967"/>
    </source>
</evidence>
<proteinExistence type="inferred from homology"/>
<evidence type="ECO:0000256" key="7">
    <source>
        <dbReference type="ARBA" id="ARBA00033409"/>
    </source>
</evidence>
<dbReference type="InterPro" id="IPR022572">
    <property type="entry name" value="DNA_rep/recomb_RecO_N"/>
</dbReference>
<accession>A0ABQ3L0L4</accession>
<evidence type="ECO:0000256" key="5">
    <source>
        <dbReference type="ARBA" id="ARBA00023172"/>
    </source>
</evidence>
<evidence type="ECO:0000256" key="1">
    <source>
        <dbReference type="ARBA" id="ARBA00003065"/>
    </source>
</evidence>
<dbReference type="Gene3D" id="2.40.50.140">
    <property type="entry name" value="Nucleic acid-binding proteins"/>
    <property type="match status" value="1"/>
</dbReference>
<comment type="caution">
    <text evidence="10">The sequence shown here is derived from an EMBL/GenBank/DDBJ whole genome shotgun (WGS) entry which is preliminary data.</text>
</comment>
<dbReference type="InterPro" id="IPR003717">
    <property type="entry name" value="RecO"/>
</dbReference>
<gene>
    <name evidence="8 10" type="primary">recO</name>
    <name evidence="10" type="ORF">GCM10010919_12310</name>
</gene>
<evidence type="ECO:0000256" key="8">
    <source>
        <dbReference type="HAMAP-Rule" id="MF_00201"/>
    </source>
</evidence>
<dbReference type="RefSeq" id="WP_189431329.1">
    <property type="nucleotide sequence ID" value="NZ_BNAO01000002.1"/>
</dbReference>
<evidence type="ECO:0000256" key="3">
    <source>
        <dbReference type="ARBA" id="ARBA00021310"/>
    </source>
</evidence>
<keyword evidence="11" id="KW-1185">Reference proteome</keyword>
<evidence type="ECO:0000313" key="11">
    <source>
        <dbReference type="Proteomes" id="UP000659697"/>
    </source>
</evidence>
<dbReference type="Gene3D" id="1.20.1440.120">
    <property type="entry name" value="Recombination protein O, C-terminal domain"/>
    <property type="match status" value="1"/>
</dbReference>
<dbReference type="InterPro" id="IPR037278">
    <property type="entry name" value="ARFGAP/RecO"/>
</dbReference>
<evidence type="ECO:0000256" key="2">
    <source>
        <dbReference type="ARBA" id="ARBA00007452"/>
    </source>
</evidence>
<dbReference type="SUPFAM" id="SSF50249">
    <property type="entry name" value="Nucleic acid-binding proteins"/>
    <property type="match status" value="1"/>
</dbReference>
<evidence type="ECO:0000313" key="10">
    <source>
        <dbReference type="EMBL" id="GHG65162.1"/>
    </source>
</evidence>
<dbReference type="PANTHER" id="PTHR33991">
    <property type="entry name" value="DNA REPAIR PROTEIN RECO"/>
    <property type="match status" value="1"/>
</dbReference>
<evidence type="ECO:0000256" key="6">
    <source>
        <dbReference type="ARBA" id="ARBA00023204"/>
    </source>
</evidence>
<dbReference type="Proteomes" id="UP000659697">
    <property type="component" value="Unassembled WGS sequence"/>
</dbReference>
<comment type="function">
    <text evidence="1 8">Involved in DNA repair and RecF pathway recombination.</text>
</comment>
<dbReference type="HAMAP" id="MF_00201">
    <property type="entry name" value="RecO"/>
    <property type="match status" value="1"/>
</dbReference>
<dbReference type="PANTHER" id="PTHR33991:SF1">
    <property type="entry name" value="DNA REPAIR PROTEIN RECO"/>
    <property type="match status" value="1"/>
</dbReference>